<proteinExistence type="predicted"/>
<protein>
    <submittedName>
        <fullName evidence="2">Uncharacterized protein</fullName>
    </submittedName>
</protein>
<comment type="caution">
    <text evidence="2">The sequence shown here is derived from an EMBL/GenBank/DDBJ whole genome shotgun (WGS) entry which is preliminary data.</text>
</comment>
<keyword evidence="3" id="KW-1185">Reference proteome</keyword>
<evidence type="ECO:0000256" key="1">
    <source>
        <dbReference type="SAM" id="Phobius"/>
    </source>
</evidence>
<feature type="transmembrane region" description="Helical" evidence="1">
    <location>
        <begin position="146"/>
        <end position="167"/>
    </location>
</feature>
<organism evidence="2 3">
    <name type="scientific">Arsenicibacter rosenii</name>
    <dbReference type="NCBI Taxonomy" id="1750698"/>
    <lineage>
        <taxon>Bacteria</taxon>
        <taxon>Pseudomonadati</taxon>
        <taxon>Bacteroidota</taxon>
        <taxon>Cytophagia</taxon>
        <taxon>Cytophagales</taxon>
        <taxon>Spirosomataceae</taxon>
        <taxon>Arsenicibacter</taxon>
    </lineage>
</organism>
<evidence type="ECO:0000313" key="3">
    <source>
        <dbReference type="Proteomes" id="UP000181790"/>
    </source>
</evidence>
<dbReference type="Proteomes" id="UP000181790">
    <property type="component" value="Unassembled WGS sequence"/>
</dbReference>
<keyword evidence="1" id="KW-1133">Transmembrane helix</keyword>
<gene>
    <name evidence="2" type="ORF">BLX24_16130</name>
</gene>
<accession>A0A1S2VIL2</accession>
<feature type="transmembrane region" description="Helical" evidence="1">
    <location>
        <begin position="208"/>
        <end position="225"/>
    </location>
</feature>
<keyword evidence="1" id="KW-0472">Membrane</keyword>
<evidence type="ECO:0000313" key="2">
    <source>
        <dbReference type="EMBL" id="OIN58056.1"/>
    </source>
</evidence>
<dbReference type="RefSeq" id="WP_071504206.1">
    <property type="nucleotide sequence ID" value="NZ_MORL01000008.1"/>
</dbReference>
<dbReference type="AlphaFoldDB" id="A0A1S2VIL2"/>
<dbReference type="OrthoDB" id="947738at2"/>
<reference evidence="2 3" key="1">
    <citation type="submission" date="2016-10" db="EMBL/GenBank/DDBJ databases">
        <title>Arsenicibacter rosenii gen. nov., sp. nov., an efficient arsenic-methylating bacterium isolated from an arsenic-contaminated paddy soil.</title>
        <authorList>
            <person name="Huang K."/>
        </authorList>
    </citation>
    <scope>NUCLEOTIDE SEQUENCE [LARGE SCALE GENOMIC DNA]</scope>
    <source>
        <strain evidence="2 3">SM-1</strain>
    </source>
</reference>
<sequence length="230" mass="25017">MQGTVIHYDPLTRCGVLQAEDGQVHYFRENQLTDAGQVIDNQRVRITGEGESMQIATRLSALSQTPAGSPPQAATTISNGKLSPADYDQLLQSAPAYPPSPAPVRVVERESGGIRNWPGTVAAALAFGLLLIAGNGMKPGRPERNIPLLTSWWAVGSAVLLIGMTYLQAIGGSLLRVRSAFWLVAICSGLAYLMQSCKGFETDTVTQWYFYTLVVLCLIIYILPYNRNRS</sequence>
<name>A0A1S2VIL2_9BACT</name>
<feature type="transmembrane region" description="Helical" evidence="1">
    <location>
        <begin position="117"/>
        <end position="134"/>
    </location>
</feature>
<keyword evidence="1" id="KW-0812">Transmembrane</keyword>
<dbReference type="EMBL" id="MORL01000008">
    <property type="protein sequence ID" value="OIN58056.1"/>
    <property type="molecule type" value="Genomic_DNA"/>
</dbReference>
<feature type="transmembrane region" description="Helical" evidence="1">
    <location>
        <begin position="179"/>
        <end position="196"/>
    </location>
</feature>